<dbReference type="Proteomes" id="UP000625316">
    <property type="component" value="Unassembled WGS sequence"/>
</dbReference>
<sequence>MAPASAWWSSTRWRRLHKIYLDSRPNLRLYWIVKRVIDFSLALLALTIVSPLMIVIAVAVRSSSHGPIFFRQKRSGLLARTFTIYKFRTMVNGAIHQGTGADTYKGDPRITPIGNFLREYHLDELPQLFNVIKGDMSLVGPRPLLPSNLEKYSDADKRRLFLLPGVTSWATVNGGLDNLEIERFQLETWYVDRWNFWLDLNVLLRTFPTVLRRDGVYDEEVRRDLENGHYAQSKPKLN</sequence>
<keyword evidence="4" id="KW-0808">Transferase</keyword>
<protein>
    <submittedName>
        <fullName evidence="4">Sugar transferase</fullName>
    </submittedName>
</protein>
<comment type="similarity">
    <text evidence="1">Belongs to the bacterial sugar transferase family.</text>
</comment>
<dbReference type="InterPro" id="IPR003362">
    <property type="entry name" value="Bact_transf"/>
</dbReference>
<comment type="caution">
    <text evidence="4">The sequence shown here is derived from an EMBL/GenBank/DDBJ whole genome shotgun (WGS) entry which is preliminary data.</text>
</comment>
<proteinExistence type="inferred from homology"/>
<keyword evidence="2" id="KW-1133">Transmembrane helix</keyword>
<dbReference type="Pfam" id="PF02397">
    <property type="entry name" value="Bac_transf"/>
    <property type="match status" value="1"/>
</dbReference>
<gene>
    <name evidence="4" type="ORF">IQ266_02855</name>
</gene>
<evidence type="ECO:0000259" key="3">
    <source>
        <dbReference type="Pfam" id="PF02397"/>
    </source>
</evidence>
<feature type="transmembrane region" description="Helical" evidence="2">
    <location>
        <begin position="39"/>
        <end position="60"/>
    </location>
</feature>
<dbReference type="EMBL" id="JADEXQ010000006">
    <property type="protein sequence ID" value="MBE9028697.1"/>
    <property type="molecule type" value="Genomic_DNA"/>
</dbReference>
<reference evidence="4" key="1">
    <citation type="submission" date="2020-10" db="EMBL/GenBank/DDBJ databases">
        <authorList>
            <person name="Castelo-Branco R."/>
            <person name="Eusebio N."/>
            <person name="Adriana R."/>
            <person name="Vieira A."/>
            <person name="Brugerolle De Fraissinette N."/>
            <person name="Rezende De Castro R."/>
            <person name="Schneider M.P."/>
            <person name="Vasconcelos V."/>
            <person name="Leao P.N."/>
        </authorList>
    </citation>
    <scope>NUCLEOTIDE SEQUENCE</scope>
    <source>
        <strain evidence="4">LEGE 11480</strain>
    </source>
</reference>
<keyword evidence="2" id="KW-0812">Transmembrane</keyword>
<evidence type="ECO:0000256" key="1">
    <source>
        <dbReference type="ARBA" id="ARBA00006464"/>
    </source>
</evidence>
<keyword evidence="2" id="KW-0472">Membrane</keyword>
<feature type="domain" description="Bacterial sugar transferase" evidence="3">
    <location>
        <begin position="34"/>
        <end position="211"/>
    </location>
</feature>
<organism evidence="4 5">
    <name type="scientific">Romeriopsis navalis LEGE 11480</name>
    <dbReference type="NCBI Taxonomy" id="2777977"/>
    <lineage>
        <taxon>Bacteria</taxon>
        <taxon>Bacillati</taxon>
        <taxon>Cyanobacteriota</taxon>
        <taxon>Cyanophyceae</taxon>
        <taxon>Leptolyngbyales</taxon>
        <taxon>Leptolyngbyaceae</taxon>
        <taxon>Romeriopsis</taxon>
        <taxon>Romeriopsis navalis</taxon>
    </lineage>
</organism>
<accession>A0A928Z256</accession>
<dbReference type="AlphaFoldDB" id="A0A928Z256"/>
<dbReference type="PANTHER" id="PTHR30576">
    <property type="entry name" value="COLANIC BIOSYNTHESIS UDP-GLUCOSE LIPID CARRIER TRANSFERASE"/>
    <property type="match status" value="1"/>
</dbReference>
<keyword evidence="5" id="KW-1185">Reference proteome</keyword>
<dbReference type="GO" id="GO:0016780">
    <property type="term" value="F:phosphotransferase activity, for other substituted phosphate groups"/>
    <property type="evidence" value="ECO:0007669"/>
    <property type="project" value="TreeGrafter"/>
</dbReference>
<evidence type="ECO:0000313" key="5">
    <source>
        <dbReference type="Proteomes" id="UP000625316"/>
    </source>
</evidence>
<name>A0A928Z256_9CYAN</name>
<evidence type="ECO:0000256" key="2">
    <source>
        <dbReference type="SAM" id="Phobius"/>
    </source>
</evidence>
<dbReference type="PANTHER" id="PTHR30576:SF0">
    <property type="entry name" value="UNDECAPRENYL-PHOSPHATE N-ACETYLGALACTOSAMINYL 1-PHOSPHATE TRANSFERASE-RELATED"/>
    <property type="match status" value="1"/>
</dbReference>
<evidence type="ECO:0000313" key="4">
    <source>
        <dbReference type="EMBL" id="MBE9028697.1"/>
    </source>
</evidence>